<evidence type="ECO:0000313" key="1">
    <source>
        <dbReference type="EMBL" id="TYK31669.1"/>
    </source>
</evidence>
<dbReference type="AlphaFoldDB" id="A0A5D3E739"/>
<gene>
    <name evidence="1" type="ORF">E5676_scaffold398G00210</name>
</gene>
<organism evidence="1 2">
    <name type="scientific">Cucumis melo var. makuwa</name>
    <name type="common">Oriental melon</name>
    <dbReference type="NCBI Taxonomy" id="1194695"/>
    <lineage>
        <taxon>Eukaryota</taxon>
        <taxon>Viridiplantae</taxon>
        <taxon>Streptophyta</taxon>
        <taxon>Embryophyta</taxon>
        <taxon>Tracheophyta</taxon>
        <taxon>Spermatophyta</taxon>
        <taxon>Magnoliopsida</taxon>
        <taxon>eudicotyledons</taxon>
        <taxon>Gunneridae</taxon>
        <taxon>Pentapetalae</taxon>
        <taxon>rosids</taxon>
        <taxon>fabids</taxon>
        <taxon>Cucurbitales</taxon>
        <taxon>Cucurbitaceae</taxon>
        <taxon>Benincaseae</taxon>
        <taxon>Cucumis</taxon>
    </lineage>
</organism>
<dbReference type="Proteomes" id="UP000321947">
    <property type="component" value="Unassembled WGS sequence"/>
</dbReference>
<proteinExistence type="predicted"/>
<dbReference type="EMBL" id="SSTD01000026">
    <property type="protein sequence ID" value="TYK31669.1"/>
    <property type="molecule type" value="Genomic_DNA"/>
</dbReference>
<comment type="caution">
    <text evidence="1">The sequence shown here is derived from an EMBL/GenBank/DDBJ whole genome shotgun (WGS) entry which is preliminary data.</text>
</comment>
<sequence>MTQTESGQDAGSSTSRVYTEVEIDQFAKSAQEIGRLERVGHSDPKKMYGIELKKLGPQCLRVQQIQLMLRQALPTTYCEAKRDEFLGLKQGSLLVAVYERKYTELSWYADVTVTSESDRCQWFERGLHLKIRTLGNEVSVDLQKVEAIVYWERLASATEVRSFRSLAGY</sequence>
<evidence type="ECO:0000313" key="2">
    <source>
        <dbReference type="Proteomes" id="UP000321947"/>
    </source>
</evidence>
<protein>
    <submittedName>
        <fullName evidence="1">Uncharacterized protein</fullName>
    </submittedName>
</protein>
<name>A0A5D3E739_CUCMM</name>
<accession>A0A5D3E739</accession>
<reference evidence="1 2" key="1">
    <citation type="submission" date="2019-08" db="EMBL/GenBank/DDBJ databases">
        <title>Draft genome sequences of two oriental melons (Cucumis melo L. var makuwa).</title>
        <authorList>
            <person name="Kwon S.-Y."/>
        </authorList>
    </citation>
    <scope>NUCLEOTIDE SEQUENCE [LARGE SCALE GENOMIC DNA]</scope>
    <source>
        <strain evidence="2">cv. Chang Bougi</strain>
        <tissue evidence="1">Leaf</tissue>
    </source>
</reference>